<sequence length="1045" mass="117243">MDASNPPSIDPQPSDSEDVNTRQNLSNPLQVPESKSGEDEEAKEEDAHTPAESEPEPEPEAPPEPEPELEPAPVPEPASEPAPEPAPEPVPEPEPEPEPKREPDLEPGPELEPKPDVPYPRNPDFVGRSAALSQLFSMWKPGRKGRIAVVGLGGIGKTELVVEFAYQLRAASPSTPIFWFRAVDLLPSTEAAPPSPVFTTAIQLHRWLKPDRSPGSVVIVDSGDRFEDLLRDLPGNGPLLDKLRLFPGTVILLARSAQHGRQLVSPYDLCEIGNLENEASIKLLRGRLGPCAQGSPTELEEVVQLMAHLPRAILQTGRLITTTGMTVSQFLQLSSKGDAMRLRLFAKIERFSEPDHRFSVFGKGVFDVGPFRREFPDVSQMLYQLYFLGGNSVPQSLFSMTDPLDMILILVILKGHFLITEDTSNGTYSLHPLVYLAMRKIFLSERLEEEEDDIKEEREWYEDIMTTFSEFYPDSNNEDRAWWRGCFAQFLLGCDLQIYSLRLAVATVHKKESAYFKRKGRYSEALKMAVLAKNSLPHPVPAEHLSIIQDQVTLLELLGKYRDVESALQAWPSDDEQSMVLWKRRMQGRLEQAEGADQYNSTVEIFRQVRSSWEIAGNSSPDLLQAIDDYGWALMLKGRYQEAANECRKALVERTILLGSSHLDTLTSFHHLSLILKFQGKYDEALHYAQEAIRGRESALGPDHPDTLESQIFKARILISTAVSLLDFDEAETLLVDSSNRLSGILPETHPLIMACRSDRALIMLARGKYDAAEQMNRATLSTRQKGPWMEPSTHPDTLTSKHQLAEVLKHKDGCRVADSLSDEVLAERTQILTNGKLTGDDFHPDQLTSLHHRAIVLSGLGEHLAALQKIDLALTGRRTLLGNNHPDVYLSMTWKGEIMRSHLPNDDSQRAQALDAIEQLHRQALHGLTWIFGTEHHNTLQCLTNAALAKNERGRAGQEEAETVYRVVYGAYRRSLGDLHPESLKSKSRLAESMRIVSPSYYREARRLWREACGGFSKLLGPDAYLTVAAYRGYEKFLRKYPDP</sequence>
<dbReference type="SUPFAM" id="SSF52540">
    <property type="entry name" value="P-loop containing nucleoside triphosphate hydrolases"/>
    <property type="match status" value="1"/>
</dbReference>
<dbReference type="Gene3D" id="1.25.40.10">
    <property type="entry name" value="Tetratricopeptide repeat domain"/>
    <property type="match status" value="3"/>
</dbReference>
<evidence type="ECO:0000313" key="3">
    <source>
        <dbReference type="Proteomes" id="UP000254866"/>
    </source>
</evidence>
<dbReference type="SUPFAM" id="SSF48452">
    <property type="entry name" value="TPR-like"/>
    <property type="match status" value="1"/>
</dbReference>
<dbReference type="PANTHER" id="PTHR46082">
    <property type="entry name" value="ATP/GTP-BINDING PROTEIN-RELATED"/>
    <property type="match status" value="1"/>
</dbReference>
<dbReference type="InterPro" id="IPR053137">
    <property type="entry name" value="NLR-like"/>
</dbReference>
<feature type="compositionally biased region" description="Polar residues" evidence="1">
    <location>
        <begin position="1"/>
        <end position="14"/>
    </location>
</feature>
<accession>A0A370TVQ4</accession>
<name>A0A370TVQ4_9HELO</name>
<proteinExistence type="predicted"/>
<evidence type="ECO:0008006" key="4">
    <source>
        <dbReference type="Google" id="ProtNLM"/>
    </source>
</evidence>
<feature type="region of interest" description="Disordered" evidence="1">
    <location>
        <begin position="1"/>
        <end position="125"/>
    </location>
</feature>
<organism evidence="2 3">
    <name type="scientific">Venustampulla echinocandica</name>
    <dbReference type="NCBI Taxonomy" id="2656787"/>
    <lineage>
        <taxon>Eukaryota</taxon>
        <taxon>Fungi</taxon>
        <taxon>Dikarya</taxon>
        <taxon>Ascomycota</taxon>
        <taxon>Pezizomycotina</taxon>
        <taxon>Leotiomycetes</taxon>
        <taxon>Helotiales</taxon>
        <taxon>Pleuroascaceae</taxon>
        <taxon>Venustampulla</taxon>
    </lineage>
</organism>
<dbReference type="GeneID" id="43596799"/>
<dbReference type="InterPro" id="IPR027417">
    <property type="entry name" value="P-loop_NTPase"/>
</dbReference>
<dbReference type="Pfam" id="PF13374">
    <property type="entry name" value="TPR_10"/>
    <property type="match status" value="2"/>
</dbReference>
<dbReference type="Proteomes" id="UP000254866">
    <property type="component" value="Unassembled WGS sequence"/>
</dbReference>
<comment type="caution">
    <text evidence="2">The sequence shown here is derived from an EMBL/GenBank/DDBJ whole genome shotgun (WGS) entry which is preliminary data.</text>
</comment>
<dbReference type="Gene3D" id="3.40.50.300">
    <property type="entry name" value="P-loop containing nucleotide triphosphate hydrolases"/>
    <property type="match status" value="1"/>
</dbReference>
<dbReference type="STRING" id="2656787.A0A370TVQ4"/>
<dbReference type="EMBL" id="NPIC01000002">
    <property type="protein sequence ID" value="RDL39610.1"/>
    <property type="molecule type" value="Genomic_DNA"/>
</dbReference>
<protein>
    <recommendedName>
        <fullName evidence="4">NB-ARC domain-containing protein</fullName>
    </recommendedName>
</protein>
<evidence type="ECO:0000256" key="1">
    <source>
        <dbReference type="SAM" id="MobiDB-lite"/>
    </source>
</evidence>
<dbReference type="PANTHER" id="PTHR46082:SF6">
    <property type="entry name" value="AAA+ ATPASE DOMAIN-CONTAINING PROTEIN-RELATED"/>
    <property type="match status" value="1"/>
</dbReference>
<dbReference type="InterPro" id="IPR011990">
    <property type="entry name" value="TPR-like_helical_dom_sf"/>
</dbReference>
<evidence type="ECO:0000313" key="2">
    <source>
        <dbReference type="EMBL" id="RDL39610.1"/>
    </source>
</evidence>
<gene>
    <name evidence="2" type="ORF">BP5553_03950</name>
</gene>
<dbReference type="AlphaFoldDB" id="A0A370TVQ4"/>
<keyword evidence="3" id="KW-1185">Reference proteome</keyword>
<reference evidence="2 3" key="1">
    <citation type="journal article" date="2018" name="IMA Fungus">
        <title>IMA Genome-F 9: Draft genome sequence of Annulohypoxylon stygium, Aspergillus mulundensis, Berkeleyomyces basicola (syn. Thielaviopsis basicola), Ceratocystis smalleyi, two Cercospora beticola strains, Coleophoma cylindrospora, Fusarium fracticaudum, Phialophora cf. hyalina, and Morchella septimelata.</title>
        <authorList>
            <person name="Wingfield B.D."/>
            <person name="Bills G.F."/>
            <person name="Dong Y."/>
            <person name="Huang W."/>
            <person name="Nel W.J."/>
            <person name="Swalarsk-Parry B.S."/>
            <person name="Vaghefi N."/>
            <person name="Wilken P.M."/>
            <person name="An Z."/>
            <person name="de Beer Z.W."/>
            <person name="De Vos L."/>
            <person name="Chen L."/>
            <person name="Duong T.A."/>
            <person name="Gao Y."/>
            <person name="Hammerbacher A."/>
            <person name="Kikkert J.R."/>
            <person name="Li Y."/>
            <person name="Li H."/>
            <person name="Li K."/>
            <person name="Li Q."/>
            <person name="Liu X."/>
            <person name="Ma X."/>
            <person name="Naidoo K."/>
            <person name="Pethybridge S.J."/>
            <person name="Sun J."/>
            <person name="Steenkamp E.T."/>
            <person name="van der Nest M.A."/>
            <person name="van Wyk S."/>
            <person name="Wingfield M.J."/>
            <person name="Xiong C."/>
            <person name="Yue Q."/>
            <person name="Zhang X."/>
        </authorList>
    </citation>
    <scope>NUCLEOTIDE SEQUENCE [LARGE SCALE GENOMIC DNA]</scope>
    <source>
        <strain evidence="2 3">BP 5553</strain>
    </source>
</reference>
<feature type="compositionally biased region" description="Acidic residues" evidence="1">
    <location>
        <begin position="53"/>
        <end position="69"/>
    </location>
</feature>
<dbReference type="OrthoDB" id="5986190at2759"/>
<dbReference type="RefSeq" id="XP_031872266.1">
    <property type="nucleotide sequence ID" value="XM_032012573.1"/>
</dbReference>
<feature type="compositionally biased region" description="Pro residues" evidence="1">
    <location>
        <begin position="70"/>
        <end position="90"/>
    </location>
</feature>